<feature type="compositionally biased region" description="Basic and acidic residues" evidence="1">
    <location>
        <begin position="31"/>
        <end position="49"/>
    </location>
</feature>
<dbReference type="InParanoid" id="A0A0C3AYA8"/>
<protein>
    <submittedName>
        <fullName evidence="2">Uncharacterized protein</fullName>
    </submittedName>
</protein>
<keyword evidence="3" id="KW-1185">Reference proteome</keyword>
<accession>A0A0C3AYA8</accession>
<reference evidence="3" key="2">
    <citation type="submission" date="2015-01" db="EMBL/GenBank/DDBJ databases">
        <title>Evolutionary Origins and Diversification of the Mycorrhizal Mutualists.</title>
        <authorList>
            <consortium name="DOE Joint Genome Institute"/>
            <consortium name="Mycorrhizal Genomics Consortium"/>
            <person name="Kohler A."/>
            <person name="Kuo A."/>
            <person name="Nagy L.G."/>
            <person name="Floudas D."/>
            <person name="Copeland A."/>
            <person name="Barry K.W."/>
            <person name="Cichocki N."/>
            <person name="Veneault-Fourrey C."/>
            <person name="LaButti K."/>
            <person name="Lindquist E.A."/>
            <person name="Lipzen A."/>
            <person name="Lundell T."/>
            <person name="Morin E."/>
            <person name="Murat C."/>
            <person name="Riley R."/>
            <person name="Ohm R."/>
            <person name="Sun H."/>
            <person name="Tunlid A."/>
            <person name="Henrissat B."/>
            <person name="Grigoriev I.V."/>
            <person name="Hibbett D.S."/>
            <person name="Martin F."/>
        </authorList>
    </citation>
    <scope>NUCLEOTIDE SEQUENCE [LARGE SCALE GENOMIC DNA]</scope>
    <source>
        <strain evidence="3">Foug A</strain>
    </source>
</reference>
<name>A0A0C3AYA8_9AGAM</name>
<gene>
    <name evidence="2" type="ORF">SCLCIDRAFT_494977</name>
</gene>
<reference evidence="2 3" key="1">
    <citation type="submission" date="2014-04" db="EMBL/GenBank/DDBJ databases">
        <authorList>
            <consortium name="DOE Joint Genome Institute"/>
            <person name="Kuo A."/>
            <person name="Kohler A."/>
            <person name="Nagy L.G."/>
            <person name="Floudas D."/>
            <person name="Copeland A."/>
            <person name="Barry K.W."/>
            <person name="Cichocki N."/>
            <person name="Veneault-Fourrey C."/>
            <person name="LaButti K."/>
            <person name="Lindquist E.A."/>
            <person name="Lipzen A."/>
            <person name="Lundell T."/>
            <person name="Morin E."/>
            <person name="Murat C."/>
            <person name="Sun H."/>
            <person name="Tunlid A."/>
            <person name="Henrissat B."/>
            <person name="Grigoriev I.V."/>
            <person name="Hibbett D.S."/>
            <person name="Martin F."/>
            <person name="Nordberg H.P."/>
            <person name="Cantor M.N."/>
            <person name="Hua S.X."/>
        </authorList>
    </citation>
    <scope>NUCLEOTIDE SEQUENCE [LARGE SCALE GENOMIC DNA]</scope>
    <source>
        <strain evidence="2 3">Foug A</strain>
    </source>
</reference>
<evidence type="ECO:0000313" key="3">
    <source>
        <dbReference type="Proteomes" id="UP000053989"/>
    </source>
</evidence>
<dbReference type="EMBL" id="KN822005">
    <property type="protein sequence ID" value="KIM69962.1"/>
    <property type="molecule type" value="Genomic_DNA"/>
</dbReference>
<dbReference type="Proteomes" id="UP000053989">
    <property type="component" value="Unassembled WGS sequence"/>
</dbReference>
<dbReference type="HOGENOM" id="CLU_2198535_0_0_1"/>
<sequence>MLSINMQSTLLDPQFPRLIQESKGISNTRPTAERARSSVVDFTREERRPAASSPTFRNGLKWSWMSTHAPRGEQLWLVQHRRQLCAGVTFFFFFFWTGDYCVATDQSS</sequence>
<dbReference type="AlphaFoldDB" id="A0A0C3AYA8"/>
<organism evidence="2 3">
    <name type="scientific">Scleroderma citrinum Foug A</name>
    <dbReference type="NCBI Taxonomy" id="1036808"/>
    <lineage>
        <taxon>Eukaryota</taxon>
        <taxon>Fungi</taxon>
        <taxon>Dikarya</taxon>
        <taxon>Basidiomycota</taxon>
        <taxon>Agaricomycotina</taxon>
        <taxon>Agaricomycetes</taxon>
        <taxon>Agaricomycetidae</taxon>
        <taxon>Boletales</taxon>
        <taxon>Sclerodermatineae</taxon>
        <taxon>Sclerodermataceae</taxon>
        <taxon>Scleroderma</taxon>
    </lineage>
</organism>
<evidence type="ECO:0000313" key="2">
    <source>
        <dbReference type="EMBL" id="KIM69962.1"/>
    </source>
</evidence>
<proteinExistence type="predicted"/>
<evidence type="ECO:0000256" key="1">
    <source>
        <dbReference type="SAM" id="MobiDB-lite"/>
    </source>
</evidence>
<feature type="region of interest" description="Disordered" evidence="1">
    <location>
        <begin position="22"/>
        <end position="54"/>
    </location>
</feature>